<dbReference type="AlphaFoldDB" id="A0A0D3AXS0"/>
<dbReference type="RefSeq" id="XP_013617924.1">
    <property type="nucleotide sequence ID" value="XM_013762470.1"/>
</dbReference>
<dbReference type="KEGG" id="boe:106324510"/>
<evidence type="ECO:0000256" key="1">
    <source>
        <dbReference type="ARBA" id="ARBA00022729"/>
    </source>
</evidence>
<dbReference type="InterPro" id="IPR040220">
    <property type="entry name" value="DD11"/>
</dbReference>
<proteinExistence type="predicted"/>
<evidence type="ECO:0000313" key="4">
    <source>
        <dbReference type="EnsemblPlants" id="Bo2g159040.1"/>
    </source>
</evidence>
<evidence type="ECO:0000259" key="3">
    <source>
        <dbReference type="Pfam" id="PF05617"/>
    </source>
</evidence>
<sequence length="155" mass="17256">MENKASVMGFLLITTLISSTYPSLATENDDKPLIDPDTSLDEAFARSPGSEEYNINAFNSIPAPEANYFMKNCAKTRDVKCDDEVLLDLFKNEPMSRECCLMVLHNGGGCNMLIAKFSSRLYQLRRFTSVAKILLLRTEKILNRCSAETSTPLSG</sequence>
<feature type="domain" description="Prolamin-like" evidence="3">
    <location>
        <begin position="72"/>
        <end position="146"/>
    </location>
</feature>
<dbReference type="PANTHER" id="PTHR31207">
    <property type="entry name" value="ECA1 GAMETOGENESIS FAMILY PROTEIN (DUF784)-RELATED-RELATED"/>
    <property type="match status" value="1"/>
</dbReference>
<feature type="chain" id="PRO_5002268623" description="Prolamin-like domain-containing protein" evidence="2">
    <location>
        <begin position="26"/>
        <end position="155"/>
    </location>
</feature>
<accession>A0A0D3AXS0</accession>
<dbReference type="Pfam" id="PF05617">
    <property type="entry name" value="Prolamin_like"/>
    <property type="match status" value="1"/>
</dbReference>
<keyword evidence="5" id="KW-1185">Reference proteome</keyword>
<dbReference type="InterPro" id="IPR008502">
    <property type="entry name" value="Prolamin-like"/>
</dbReference>
<name>A0A0D3AXS0_BRAOL</name>
<dbReference type="Proteomes" id="UP000032141">
    <property type="component" value="Chromosome C2"/>
</dbReference>
<dbReference type="PANTHER" id="PTHR31207:SF40">
    <property type="entry name" value="ECA1 GAMETOGENESIS FAMILY PROTEIN (DUF784)-RELATED"/>
    <property type="match status" value="1"/>
</dbReference>
<dbReference type="EnsemblPlants" id="Bo2g159040.1">
    <property type="protein sequence ID" value="Bo2g159040.1"/>
    <property type="gene ID" value="Bo2g159040"/>
</dbReference>
<organism evidence="4 5">
    <name type="scientific">Brassica oleracea var. oleracea</name>
    <dbReference type="NCBI Taxonomy" id="109376"/>
    <lineage>
        <taxon>Eukaryota</taxon>
        <taxon>Viridiplantae</taxon>
        <taxon>Streptophyta</taxon>
        <taxon>Embryophyta</taxon>
        <taxon>Tracheophyta</taxon>
        <taxon>Spermatophyta</taxon>
        <taxon>Magnoliopsida</taxon>
        <taxon>eudicotyledons</taxon>
        <taxon>Gunneridae</taxon>
        <taxon>Pentapetalae</taxon>
        <taxon>rosids</taxon>
        <taxon>malvids</taxon>
        <taxon>Brassicales</taxon>
        <taxon>Brassicaceae</taxon>
        <taxon>Brassiceae</taxon>
        <taxon>Brassica</taxon>
    </lineage>
</organism>
<evidence type="ECO:0000256" key="2">
    <source>
        <dbReference type="SAM" id="SignalP"/>
    </source>
</evidence>
<reference evidence="4" key="2">
    <citation type="submission" date="2015-03" db="UniProtKB">
        <authorList>
            <consortium name="EnsemblPlants"/>
        </authorList>
    </citation>
    <scope>IDENTIFICATION</scope>
</reference>
<dbReference type="Gramene" id="Bo2g159040.1">
    <property type="protein sequence ID" value="Bo2g159040.1"/>
    <property type="gene ID" value="Bo2g159040"/>
</dbReference>
<dbReference type="GeneID" id="106324510"/>
<feature type="signal peptide" evidence="2">
    <location>
        <begin position="1"/>
        <end position="25"/>
    </location>
</feature>
<evidence type="ECO:0000313" key="5">
    <source>
        <dbReference type="Proteomes" id="UP000032141"/>
    </source>
</evidence>
<dbReference type="OrthoDB" id="1086920at2759"/>
<keyword evidence="1 2" id="KW-0732">Signal</keyword>
<dbReference type="OMA" id="SKANAIW"/>
<dbReference type="HOGENOM" id="CLU_122563_0_0_1"/>
<protein>
    <recommendedName>
        <fullName evidence="3">Prolamin-like domain-containing protein</fullName>
    </recommendedName>
</protein>
<reference evidence="4 5" key="1">
    <citation type="journal article" date="2014" name="Genome Biol.">
        <title>Transcriptome and methylome profiling reveals relics of genome dominance in the mesopolyploid Brassica oleracea.</title>
        <authorList>
            <person name="Parkin I.A."/>
            <person name="Koh C."/>
            <person name="Tang H."/>
            <person name="Robinson S.J."/>
            <person name="Kagale S."/>
            <person name="Clarke W.E."/>
            <person name="Town C.D."/>
            <person name="Nixon J."/>
            <person name="Krishnakumar V."/>
            <person name="Bidwell S.L."/>
            <person name="Denoeud F."/>
            <person name="Belcram H."/>
            <person name="Links M.G."/>
            <person name="Just J."/>
            <person name="Clarke C."/>
            <person name="Bender T."/>
            <person name="Huebert T."/>
            <person name="Mason A.S."/>
            <person name="Pires J.C."/>
            <person name="Barker G."/>
            <person name="Moore J."/>
            <person name="Walley P.G."/>
            <person name="Manoli S."/>
            <person name="Batley J."/>
            <person name="Edwards D."/>
            <person name="Nelson M.N."/>
            <person name="Wang X."/>
            <person name="Paterson A.H."/>
            <person name="King G."/>
            <person name="Bancroft I."/>
            <person name="Chalhoub B."/>
            <person name="Sharpe A.G."/>
        </authorList>
    </citation>
    <scope>NUCLEOTIDE SEQUENCE</scope>
    <source>
        <strain evidence="4 5">cv. TO1000</strain>
    </source>
</reference>